<evidence type="ECO:0000313" key="3">
    <source>
        <dbReference type="Proteomes" id="UP000295537"/>
    </source>
</evidence>
<feature type="transmembrane region" description="Helical" evidence="1">
    <location>
        <begin position="51"/>
        <end position="72"/>
    </location>
</feature>
<keyword evidence="1" id="KW-0472">Membrane</keyword>
<proteinExistence type="predicted"/>
<dbReference type="AlphaFoldDB" id="A0A4R2NAS3"/>
<keyword evidence="1" id="KW-1133">Transmembrane helix</keyword>
<gene>
    <name evidence="2" type="ORF">EV693_10384</name>
</gene>
<dbReference type="OrthoDB" id="9891325at2"/>
<dbReference type="RefSeq" id="WP_132500930.1">
    <property type="nucleotide sequence ID" value="NZ_LVXA01000001.1"/>
</dbReference>
<comment type="caution">
    <text evidence="2">The sequence shown here is derived from an EMBL/GenBank/DDBJ whole genome shotgun (WGS) entry which is preliminary data.</text>
</comment>
<feature type="transmembrane region" description="Helical" evidence="1">
    <location>
        <begin position="18"/>
        <end position="39"/>
    </location>
</feature>
<keyword evidence="3" id="KW-1185">Reference proteome</keyword>
<reference evidence="2 3" key="1">
    <citation type="submission" date="2019-03" db="EMBL/GenBank/DDBJ databases">
        <title>Genomic Encyclopedia of Type Strains, Phase IV (KMG-IV): sequencing the most valuable type-strain genomes for metagenomic binning, comparative biology and taxonomic classification.</title>
        <authorList>
            <person name="Goeker M."/>
        </authorList>
    </citation>
    <scope>NUCLEOTIDE SEQUENCE [LARGE SCALE GENOMIC DNA]</scope>
    <source>
        <strain evidence="2 3">DSM 16380</strain>
    </source>
</reference>
<evidence type="ECO:0000256" key="1">
    <source>
        <dbReference type="SAM" id="Phobius"/>
    </source>
</evidence>
<keyword evidence="1" id="KW-0812">Transmembrane</keyword>
<accession>A0A4R2NAS3</accession>
<name>A0A4R2NAS3_9PAST</name>
<evidence type="ECO:0000313" key="2">
    <source>
        <dbReference type="EMBL" id="TCP18118.1"/>
    </source>
</evidence>
<dbReference type="Proteomes" id="UP000295537">
    <property type="component" value="Unassembled WGS sequence"/>
</dbReference>
<sequence length="133" mass="15452">MFKEVCELLGIFGYILKILFKFMLFALLLVSPAFIYIFLIDRYGELNTISIMMVFSFSVLLMAVYGLISIWLNTNLTTAQKWRRSFGIYDEPPNISSTIKKNSVHFDQPEVKKPMKSVDYEVDSNGVKYIRVK</sequence>
<protein>
    <submittedName>
        <fullName evidence="2">Uncharacterized protein</fullName>
    </submittedName>
</protein>
<dbReference type="EMBL" id="SLXJ01000003">
    <property type="protein sequence ID" value="TCP18118.1"/>
    <property type="molecule type" value="Genomic_DNA"/>
</dbReference>
<organism evidence="2 3">
    <name type="scientific">Nicoletella semolina</name>
    <dbReference type="NCBI Taxonomy" id="271160"/>
    <lineage>
        <taxon>Bacteria</taxon>
        <taxon>Pseudomonadati</taxon>
        <taxon>Pseudomonadota</taxon>
        <taxon>Gammaproteobacteria</taxon>
        <taxon>Pasteurellales</taxon>
        <taxon>Pasteurellaceae</taxon>
        <taxon>Nicoletella</taxon>
    </lineage>
</organism>